<dbReference type="GO" id="GO:0008643">
    <property type="term" value="P:carbohydrate transport"/>
    <property type="evidence" value="ECO:0007669"/>
    <property type="project" value="InterPro"/>
</dbReference>
<feature type="transmembrane region" description="Helical" evidence="1">
    <location>
        <begin position="30"/>
        <end position="57"/>
    </location>
</feature>
<dbReference type="InterPro" id="IPR036259">
    <property type="entry name" value="MFS_trans_sf"/>
</dbReference>
<dbReference type="InterPro" id="IPR039672">
    <property type="entry name" value="MFS_2"/>
</dbReference>
<keyword evidence="1" id="KW-0812">Transmembrane</keyword>
<organism evidence="3">
    <name type="scientific">marine sediment metagenome</name>
    <dbReference type="NCBI Taxonomy" id="412755"/>
    <lineage>
        <taxon>unclassified sequences</taxon>
        <taxon>metagenomes</taxon>
        <taxon>ecological metagenomes</taxon>
    </lineage>
</organism>
<accession>X1GX35</accession>
<dbReference type="PROSITE" id="PS50850">
    <property type="entry name" value="MFS"/>
    <property type="match status" value="1"/>
</dbReference>
<feature type="transmembrane region" description="Helical" evidence="1">
    <location>
        <begin position="108"/>
        <end position="127"/>
    </location>
</feature>
<keyword evidence="1" id="KW-1133">Transmembrane helix</keyword>
<feature type="transmembrane region" description="Helical" evidence="1">
    <location>
        <begin position="148"/>
        <end position="176"/>
    </location>
</feature>
<dbReference type="Gene3D" id="1.20.1250.20">
    <property type="entry name" value="MFS general substrate transporter like domains"/>
    <property type="match status" value="1"/>
</dbReference>
<protein>
    <recommendedName>
        <fullName evidence="2">Major facilitator superfamily (MFS) profile domain-containing protein</fullName>
    </recommendedName>
</protein>
<name>X1GX35_9ZZZZ</name>
<feature type="transmembrane region" description="Helical" evidence="1">
    <location>
        <begin position="257"/>
        <end position="275"/>
    </location>
</feature>
<dbReference type="EMBL" id="BARU01006232">
    <property type="protein sequence ID" value="GAH46189.1"/>
    <property type="molecule type" value="Genomic_DNA"/>
</dbReference>
<feature type="non-terminal residue" evidence="3">
    <location>
        <position position="292"/>
    </location>
</feature>
<reference evidence="3" key="1">
    <citation type="journal article" date="2014" name="Front. Microbiol.">
        <title>High frequency of phylogenetically diverse reductive dehalogenase-homologous genes in deep subseafloor sedimentary metagenomes.</title>
        <authorList>
            <person name="Kawai M."/>
            <person name="Futagami T."/>
            <person name="Toyoda A."/>
            <person name="Takaki Y."/>
            <person name="Nishi S."/>
            <person name="Hori S."/>
            <person name="Arai W."/>
            <person name="Tsubouchi T."/>
            <person name="Morono Y."/>
            <person name="Uchiyama I."/>
            <person name="Ito T."/>
            <person name="Fujiyama A."/>
            <person name="Inagaki F."/>
            <person name="Takami H."/>
        </authorList>
    </citation>
    <scope>NUCLEOTIDE SEQUENCE</scope>
    <source>
        <strain evidence="3">Expedition CK06-06</strain>
    </source>
</reference>
<dbReference type="PANTHER" id="PTHR11328">
    <property type="entry name" value="MAJOR FACILITATOR SUPERFAMILY DOMAIN-CONTAINING PROTEIN"/>
    <property type="match status" value="1"/>
</dbReference>
<dbReference type="GO" id="GO:0005886">
    <property type="term" value="C:plasma membrane"/>
    <property type="evidence" value="ECO:0007669"/>
    <property type="project" value="TreeGrafter"/>
</dbReference>
<feature type="domain" description="Major facilitator superfamily (MFS) profile" evidence="2">
    <location>
        <begin position="1"/>
        <end position="223"/>
    </location>
</feature>
<dbReference type="InterPro" id="IPR020846">
    <property type="entry name" value="MFS_dom"/>
</dbReference>
<comment type="caution">
    <text evidence="3">The sequence shown here is derived from an EMBL/GenBank/DDBJ whole genome shotgun (WGS) entry which is preliminary data.</text>
</comment>
<feature type="transmembrane region" description="Helical" evidence="1">
    <location>
        <begin position="83"/>
        <end position="102"/>
    </location>
</feature>
<evidence type="ECO:0000313" key="3">
    <source>
        <dbReference type="EMBL" id="GAH46189.1"/>
    </source>
</evidence>
<evidence type="ECO:0000259" key="2">
    <source>
        <dbReference type="PROSITE" id="PS50850"/>
    </source>
</evidence>
<dbReference type="Pfam" id="PF13347">
    <property type="entry name" value="MFS_2"/>
    <property type="match status" value="1"/>
</dbReference>
<dbReference type="SUPFAM" id="SSF103473">
    <property type="entry name" value="MFS general substrate transporter"/>
    <property type="match status" value="1"/>
</dbReference>
<dbReference type="PANTHER" id="PTHR11328:SF24">
    <property type="entry name" value="MAJOR FACILITATOR SUPERFAMILY (MFS) PROFILE DOMAIN-CONTAINING PROTEIN"/>
    <property type="match status" value="1"/>
</dbReference>
<dbReference type="GO" id="GO:0015293">
    <property type="term" value="F:symporter activity"/>
    <property type="evidence" value="ECO:0007669"/>
    <property type="project" value="InterPro"/>
</dbReference>
<dbReference type="AlphaFoldDB" id="X1GX35"/>
<evidence type="ECO:0000256" key="1">
    <source>
        <dbReference type="SAM" id="Phobius"/>
    </source>
</evidence>
<gene>
    <name evidence="3" type="ORF">S03H2_12238</name>
</gene>
<feature type="transmembrane region" description="Helical" evidence="1">
    <location>
        <begin position="196"/>
        <end position="219"/>
    </location>
</feature>
<proteinExistence type="predicted"/>
<sequence>MSERKLSLKERILFGTSAFPDQLTYQAFTIYVFTFYFAVVGLSMLEMWIGFVLWGVWNMFNDPLLGALSEKTKQKGKLGKRKFYLIVSFFPLALIMIFLFTVPADFKFWYFIFIIFTFEFFYTMFSVNTNAIFPEMFPTETQRGDVNIFLKSFTMIAVILASLIPTIVVSPLVPTIDPIGDPVGYAAEVALIQSNYIIAGLIMCIIVLIMAVLFIFFGVKEKEEQLSDFEKRPGFFKSIKLTFSNKTFIKFTLGNMFIWYCFNILLTAFPLYSVFVLGRSKEAFLIGVTLML</sequence>
<keyword evidence="1" id="KW-0472">Membrane</keyword>